<protein>
    <recommendedName>
        <fullName evidence="6">Bestrophin homolog</fullName>
    </recommendedName>
</protein>
<reference evidence="9" key="3">
    <citation type="submission" date="2020-10" db="UniProtKB">
        <authorList>
            <consortium name="WormBaseParasite"/>
        </authorList>
    </citation>
    <scope>IDENTIFICATION</scope>
</reference>
<feature type="transmembrane region" description="Helical" evidence="6">
    <location>
        <begin position="28"/>
        <end position="50"/>
    </location>
</feature>
<feature type="transmembrane region" description="Helical" evidence="6">
    <location>
        <begin position="226"/>
        <end position="253"/>
    </location>
</feature>
<evidence type="ECO:0000256" key="2">
    <source>
        <dbReference type="ARBA" id="ARBA00022692"/>
    </source>
</evidence>
<evidence type="ECO:0000313" key="7">
    <source>
        <dbReference type="EMBL" id="CDS19435.1"/>
    </source>
</evidence>
<dbReference type="WBParaSite" id="EgrG_000474000">
    <property type="protein sequence ID" value="EgrG_000474000"/>
    <property type="gene ID" value="EgrG_000474000"/>
</dbReference>
<dbReference type="GO" id="GO:0034707">
    <property type="term" value="C:chloride channel complex"/>
    <property type="evidence" value="ECO:0007669"/>
    <property type="project" value="UniProtKB-KW"/>
</dbReference>
<sequence length="422" mass="48462">MSIPYSWKIATNSPTAFLRLLIRWKGTIYRYILFDFCVFLLIYGITSLTYRYLMSEGSRRIFEHYCLYCARNGRLIPVGLVLGFYVDVVVKRWWEQLCLIPWPDEMTMLLSAYVLDDSEMARQKMKTLLRYINLSYILTFRLISSRVQKRYPVDQSLLADGIVTPAELKQLYNSTPNSRGPWYATPIFWACQVILELRATGLILSDRGEELLFKKIQALRSKLAQLLIYDMVNIPLGFTQVGTVTIYSFVIASVFSWQFLDVKQNYAHRLVDLYIPVFGILQLIFFLGWLKVAEALINPFGEDTDDFAIDEYIKRNLQITNFLIEKLHDEAPLPCNGVIFSKKGTTEEKMGKGENRNTSPSAFMSNQHLFSKGVNLFIRSCANTAVDGNSNGSDRNVQTHRTVSSASLPLWRTFASGYPSHP</sequence>
<keyword evidence="6" id="KW-0406">Ion transport</keyword>
<organism evidence="7">
    <name type="scientific">Echinococcus granulosus</name>
    <name type="common">Hydatid tapeworm</name>
    <dbReference type="NCBI Taxonomy" id="6210"/>
    <lineage>
        <taxon>Eukaryota</taxon>
        <taxon>Metazoa</taxon>
        <taxon>Spiralia</taxon>
        <taxon>Lophotrochozoa</taxon>
        <taxon>Platyhelminthes</taxon>
        <taxon>Cestoda</taxon>
        <taxon>Eucestoda</taxon>
        <taxon>Cyclophyllidea</taxon>
        <taxon>Taeniidae</taxon>
        <taxon>Echinococcus</taxon>
        <taxon>Echinococcus granulosus group</taxon>
    </lineage>
</organism>
<evidence type="ECO:0000256" key="4">
    <source>
        <dbReference type="ARBA" id="ARBA00023136"/>
    </source>
</evidence>
<evidence type="ECO:0000313" key="8">
    <source>
        <dbReference type="Proteomes" id="UP000492820"/>
    </source>
</evidence>
<dbReference type="GO" id="GO:0005886">
    <property type="term" value="C:plasma membrane"/>
    <property type="evidence" value="ECO:0007669"/>
    <property type="project" value="UniProtKB-SubCell"/>
</dbReference>
<dbReference type="Pfam" id="PF01062">
    <property type="entry name" value="Bestrophin"/>
    <property type="match status" value="1"/>
</dbReference>
<comment type="similarity">
    <text evidence="5 6">Belongs to the anion channel-forming bestrophin (TC 1.A.46) family. Calcium-sensitive chloride channel subfamily.</text>
</comment>
<comment type="subcellular location">
    <subcellularLocation>
        <location evidence="6">Cell membrane</location>
        <topology evidence="6">Multi-pass membrane protein</topology>
    </subcellularLocation>
    <subcellularLocation>
        <location evidence="1">Membrane</location>
    </subcellularLocation>
</comment>
<dbReference type="OrthoDB" id="201595at2759"/>
<feature type="transmembrane region" description="Helical" evidence="6">
    <location>
        <begin position="273"/>
        <end position="290"/>
    </location>
</feature>
<evidence type="ECO:0000256" key="3">
    <source>
        <dbReference type="ARBA" id="ARBA00022989"/>
    </source>
</evidence>
<gene>
    <name evidence="7" type="ORF">EgrG_000474000</name>
</gene>
<dbReference type="GO" id="GO:0005254">
    <property type="term" value="F:chloride channel activity"/>
    <property type="evidence" value="ECO:0007669"/>
    <property type="project" value="UniProtKB-KW"/>
</dbReference>
<dbReference type="AlphaFoldDB" id="A0A068WLU5"/>
<dbReference type="EMBL" id="LK028579">
    <property type="protein sequence ID" value="CDS19435.1"/>
    <property type="molecule type" value="Genomic_DNA"/>
</dbReference>
<dbReference type="Proteomes" id="UP000492820">
    <property type="component" value="Unassembled WGS sequence"/>
</dbReference>
<keyword evidence="6" id="KW-0869">Chloride channel</keyword>
<keyword evidence="6" id="KW-0813">Transport</keyword>
<keyword evidence="2 6" id="KW-0812">Transmembrane</keyword>
<dbReference type="InterPro" id="IPR021134">
    <property type="entry name" value="Bestrophin-like"/>
</dbReference>
<proteinExistence type="inferred from homology"/>
<evidence type="ECO:0000256" key="1">
    <source>
        <dbReference type="ARBA" id="ARBA00004370"/>
    </source>
</evidence>
<comment type="function">
    <text evidence="6">Forms chloride channels.</text>
</comment>
<evidence type="ECO:0000313" key="9">
    <source>
        <dbReference type="WBParaSite" id="EgrG_000474000"/>
    </source>
</evidence>
<keyword evidence="6" id="KW-1003">Cell membrane</keyword>
<evidence type="ECO:0000256" key="5">
    <source>
        <dbReference type="ARBA" id="ARBA00034769"/>
    </source>
</evidence>
<name>A0A068WLU5_ECHGR</name>
<reference evidence="7 8" key="1">
    <citation type="journal article" date="2013" name="Nature">
        <title>The genomes of four tapeworm species reveal adaptations to parasitism.</title>
        <authorList>
            <person name="Tsai I.J."/>
            <person name="Zarowiecki M."/>
            <person name="Holroyd N."/>
            <person name="Garciarrubio A."/>
            <person name="Sanchez-Flores A."/>
            <person name="Brooks K.L."/>
            <person name="Tracey A."/>
            <person name="Bobes R.J."/>
            <person name="Fragoso G."/>
            <person name="Sciutto E."/>
            <person name="Aslett M."/>
            <person name="Beasley H."/>
            <person name="Bennett H.M."/>
            <person name="Cai J."/>
            <person name="Camicia F."/>
            <person name="Clark R."/>
            <person name="Cucher M."/>
            <person name="De Silva N."/>
            <person name="Day T.A."/>
            <person name="Deplazes P."/>
            <person name="Estrada K."/>
            <person name="Fernandez C."/>
            <person name="Holland P.W."/>
            <person name="Hou J."/>
            <person name="Hu S."/>
            <person name="Huckvale T."/>
            <person name="Hung S.S."/>
            <person name="Kamenetzky L."/>
            <person name="Keane J.A."/>
            <person name="Kiss F."/>
            <person name="Koziol U."/>
            <person name="Lambert O."/>
            <person name="Liu K."/>
            <person name="Luo X."/>
            <person name="Luo Y."/>
            <person name="Macchiaroli N."/>
            <person name="Nichol S."/>
            <person name="Paps J."/>
            <person name="Parkinson J."/>
            <person name="Pouchkina-Stantcheva N."/>
            <person name="Riddiford N."/>
            <person name="Rosenzvit M."/>
            <person name="Salinas G."/>
            <person name="Wasmuth J.D."/>
            <person name="Zamanian M."/>
            <person name="Zheng Y."/>
            <person name="Cai X."/>
            <person name="Soberon X."/>
            <person name="Olson P.D."/>
            <person name="Laclette J.P."/>
            <person name="Brehm K."/>
            <person name="Berriman M."/>
            <person name="Garciarrubio A."/>
            <person name="Bobes R.J."/>
            <person name="Fragoso G."/>
            <person name="Sanchez-Flores A."/>
            <person name="Estrada K."/>
            <person name="Cevallos M.A."/>
            <person name="Morett E."/>
            <person name="Gonzalez V."/>
            <person name="Portillo T."/>
            <person name="Ochoa-Leyva A."/>
            <person name="Jose M.V."/>
            <person name="Sciutto E."/>
            <person name="Landa A."/>
            <person name="Jimenez L."/>
            <person name="Valdes V."/>
            <person name="Carrero J.C."/>
            <person name="Larralde C."/>
            <person name="Morales-Montor J."/>
            <person name="Limon-Lason J."/>
            <person name="Soberon X."/>
            <person name="Laclette J.P."/>
        </authorList>
    </citation>
    <scope>NUCLEOTIDE SEQUENCE [LARGE SCALE GENOMIC DNA]</scope>
</reference>
<keyword evidence="4 6" id="KW-0472">Membrane</keyword>
<dbReference type="PANTHER" id="PTHR10736">
    <property type="entry name" value="BESTROPHIN"/>
    <property type="match status" value="1"/>
</dbReference>
<keyword evidence="6" id="KW-0868">Chloride</keyword>
<reference evidence="7" key="2">
    <citation type="submission" date="2014-06" db="EMBL/GenBank/DDBJ databases">
        <authorList>
            <person name="Aslett M."/>
        </authorList>
    </citation>
    <scope>NUCLEOTIDE SEQUENCE</scope>
</reference>
<evidence type="ECO:0000256" key="6">
    <source>
        <dbReference type="RuleBase" id="RU363126"/>
    </source>
</evidence>
<keyword evidence="6" id="KW-0407">Ion channel</keyword>
<dbReference type="InterPro" id="IPR000615">
    <property type="entry name" value="Bestrophin"/>
</dbReference>
<keyword evidence="3 6" id="KW-1133">Transmembrane helix</keyword>
<accession>A0A068WLU5</accession>